<dbReference type="FunFam" id="2.60.120.380:FF:000001">
    <property type="entry name" value="Calpain-1 catalytic subunit"/>
    <property type="match status" value="2"/>
</dbReference>
<keyword evidence="15" id="KW-0677">Repeat</keyword>
<feature type="repeat" description="WD" evidence="25">
    <location>
        <begin position="3005"/>
        <end position="3046"/>
    </location>
</feature>
<dbReference type="Pfam" id="PF22782">
    <property type="entry name" value="SDE2"/>
    <property type="match status" value="1"/>
</dbReference>
<reference evidence="32" key="1">
    <citation type="submission" date="2023-06" db="EMBL/GenBank/DDBJ databases">
        <title>Male Hemibagrus guttatus genome.</title>
        <authorList>
            <person name="Bian C."/>
        </authorList>
    </citation>
    <scope>NUCLEOTIDE SEQUENCE</scope>
    <source>
        <strain evidence="32">Male_cb2023</strain>
        <tissue evidence="32">Muscle</tissue>
    </source>
</reference>
<dbReference type="PROSITE" id="PS50203">
    <property type="entry name" value="CALPAIN_CAT"/>
    <property type="match status" value="2"/>
</dbReference>
<feature type="domain" description="Calpain catalytic" evidence="29">
    <location>
        <begin position="686"/>
        <end position="983"/>
    </location>
</feature>
<protein>
    <recommendedName>
        <fullName evidence="9">Calpain-1 catalytic subunit</fullName>
        <ecNumber evidence="7">3.1.26.4</ecNumber>
        <ecNumber evidence="8">3.4.22.52</ecNumber>
    </recommendedName>
    <alternativeName>
        <fullName evidence="20">Calpain-1 large subunit</fullName>
    </alternativeName>
    <alternativeName>
        <fullName evidence="23">Mitogen-activated protein kinase organizer 1</fullName>
    </alternativeName>
    <alternativeName>
        <fullName evidence="22">WD repeat domain-containing protein 83</fullName>
    </alternativeName>
</protein>
<feature type="domain" description="EF-hand" evidence="30">
    <location>
        <begin position="1241"/>
        <end position="1276"/>
    </location>
</feature>
<feature type="repeat" description="WD" evidence="25">
    <location>
        <begin position="2975"/>
        <end position="3004"/>
    </location>
</feature>
<dbReference type="GO" id="GO:0005737">
    <property type="term" value="C:cytoplasm"/>
    <property type="evidence" value="ECO:0007669"/>
    <property type="project" value="UniProtKB-SubCell"/>
</dbReference>
<dbReference type="InterPro" id="IPR015943">
    <property type="entry name" value="WD40/YVTN_repeat-like_dom_sf"/>
</dbReference>
<dbReference type="InterPro" id="IPR022684">
    <property type="entry name" value="Calpain_cysteine_protease"/>
</dbReference>
<dbReference type="PROSITE" id="PS50082">
    <property type="entry name" value="WD_REPEATS_2"/>
    <property type="match status" value="3"/>
</dbReference>
<dbReference type="SUPFAM" id="SSF56672">
    <property type="entry name" value="DNA/RNA polymerases"/>
    <property type="match status" value="2"/>
</dbReference>
<feature type="compositionally biased region" description="Low complexity" evidence="28">
    <location>
        <begin position="2849"/>
        <end position="2874"/>
    </location>
</feature>
<dbReference type="PANTHER" id="PTHR10183:SF322">
    <property type="entry name" value="CALPAIN-11"/>
    <property type="match status" value="1"/>
</dbReference>
<keyword evidence="10" id="KW-1003">Cell membrane</keyword>
<evidence type="ECO:0000256" key="7">
    <source>
        <dbReference type="ARBA" id="ARBA00012180"/>
    </source>
</evidence>
<dbReference type="InterPro" id="IPR001300">
    <property type="entry name" value="Peptidase_C2_calpain_cat"/>
</dbReference>
<dbReference type="FunFam" id="2.130.10.10:FF:000273">
    <property type="entry name" value="WD repeat domain-containing protein 83"/>
    <property type="match status" value="1"/>
</dbReference>
<feature type="compositionally biased region" description="Acidic residues" evidence="28">
    <location>
        <begin position="2798"/>
        <end position="2811"/>
    </location>
</feature>
<evidence type="ECO:0000256" key="8">
    <source>
        <dbReference type="ARBA" id="ARBA00012482"/>
    </source>
</evidence>
<dbReference type="Pfam" id="PF00648">
    <property type="entry name" value="Peptidase_C2"/>
    <property type="match status" value="2"/>
</dbReference>
<evidence type="ECO:0000256" key="26">
    <source>
        <dbReference type="PROSITE-ProRule" id="PRU00239"/>
    </source>
</evidence>
<dbReference type="InterPro" id="IPR001680">
    <property type="entry name" value="WD40_rpt"/>
</dbReference>
<dbReference type="Proteomes" id="UP001274896">
    <property type="component" value="Unassembled WGS sequence"/>
</dbReference>
<evidence type="ECO:0000256" key="9">
    <source>
        <dbReference type="ARBA" id="ARBA00020246"/>
    </source>
</evidence>
<keyword evidence="33" id="KW-1185">Reference proteome</keyword>
<sequence length="3256" mass="370202">MSLKLEIEGVMLNVVSGYAPQVGCELEEKERFWSELDEVMESIPTGERVVIGADFNGHVGEGNTGDEEVMGKFGVKERNLEGQMVVLPDDWETTAEVIRETGRKVLGVSSGRRKEDKETWWWNEEVQDSIQRKRLAKKKWDMDRTEENRQEYKELQRRVKREVSKAKQKAYDELYTRLNTREGEKDLYRLARQRDRDGKDVQQVRVIKDRDGRVLTSEESVQRRWKEYFEELMNEENEREKRVEGVNSVEQKVDKIRKDEVRKALKRMKSGKAVGPDDIPVEVWKCLGEAAVEFLASLFNRVLESERMPEEWRRSVLVPIFKNKGDVQSCSNYRGIKLMSHTMKVWERVVEARLRKVVEICEQQYGFMPRKSTTDAIFALRILMEKYRDGQRELHCVFVDLKKAYDRVPREELWYCMRKSGVAEKYVRVVQDMYERSRTVVRCADGQTEEFNVEVGLHQGSALSSFLFAIVMDQLSEEVRQDSPWTMMFADDIVICSESREQVEENLERWRFALERRGMKVSRSKTEYMCVNEREGSGTVRLQGEEVKKVQEFKYLGSTVQSNGECGKEVKKRVQAGWNGWRKVSGVLCDQKISARIKGKVYRTVVRAAMLYGLETVSLRKRQESELEVAELKMLSEAGSNMSGVASTLAKKRARAAGFGTNANANKYLNQDYEALRSQSQSQGKLFCDPYFPAAPEALGFQELGPNSAKTRGVQWKRPGELCSRPQFITGGATRTDICQGALGDCWLLAAIASLTLNEDVMARVIPSGQDFDAGYAGIFHFQFWQFGEWVDVVIDDRLPVKDGKLLFVHSEEGSEFWSALLEKAYAKVNGSYEALSGGSTTEGFEDFTGGLAEQYELRSAPANMFQIIQKALASGALLGCSIDITSAADSEAITRQKLVKGHAYSLTGAVEVNYRGGLEKLVRMRNPWGQVEWTGAWSDGSSEWNSVDPSQRPNANAEDGEFWMSFSEFQRHYSRIEICTLTPDAITSDNVKPWSVTNYSGTWRRGSTAGGCRNHPHTFWMNPQFTIKVNEEDDDPTDNETGCSLVVGLIQKNRRKLRKSGEDMHTIGYAIYEVPSQFQGKTNLHLDKNFFLTHAQKARSETFINLREVSTRFKLPAGEYLVVPSTFEPEKDGDFCLRVFSEKQTETQRCDDPVDAKLVDEVVSDSEVDSSFRGLFTKLAGNDMEISASELRTILNKVISKRTDIKTDGFSLDTCRTLVNLMDDSGNGKLGLGEFATLWKKVQRYMDIYKENDMDGSGNISTPEFRGALAKAGFTLNDTIFQLLVARYAATDLTIDFDDFVGCLMRLELMFQALVAQCMYVFGGMSARIQYDRLRAEGAGTNEQAIPFLNQDFQALKQECLENGTLFEDPCFPARSPSLGFKELAPNSSKTRGVEWKRPTDLVSDPQFIVGGATRTDICQGALGDCWLLAAIASLTLNDRLLHRVVPHGQSFTDDYAGIFHFQFWQFGDWVDVVIDDRLPVKDGELVFVHSVEGSEFWSALLEKAYAKLNGSYEALSGGSTTEGFEDFTGGVSEMYELRSAPRDLPRIITKALERGSLLGCSIDITSAFDMEAVTFKKLVKGHAYSVTGLREVDFRGNRERLIRIRNPWGQVEWTGAWSDNSSEWNQIDPSDREELNCKKEDGEFWMSFQEFKRQFSRLEICNLTADALSDDSLSFWNTIKFDGGWRRGSTAGGCRNHPNTFWINPQYKITLLEEDDDPDDPEVACSFLVALMQKDRRRHRKHGQDMHTIGFAIYEVPDEFRGCQSVHLKKEFFLRHSSCARSETFINLREVSTRLRLPPGEYIVVPSTFEPGKEADFVLRVFTEKQSETEELDDEVSFTLAEEEEITEEDIDDSFRNMFAQLSGEDMEISVHELRTILNRVVSKHRDLKTDGFSMESCRSMVALMDKDGSARLGLLEFQILWNKIRKWLGIFREYDLDKSGTMSSYEMRLALESAGFKLDNKLNQVLVARYADQDVIDFDNFICCLVKLEAMFRSFMQMDKEGSGVAELNISEDLYRLARQRDRDGKDVQQVRVIKDRDGRVLTSEESVQRRWKEYFEELMNEENERGKRVEGVNSVEQKVDKIRKDEVRKALKRMKSGKAVGPDDIPVEVWKCLGEAAVEFLASLFNRVLESERMPEEWRRSVLVPIFKNKGDVQSCSNYRGIKLMSHTMKVWERVVEARLRKVVEICEQQYGFMPRKSTTDAIFALRILMEKYRDGQKELHCVFVDLEKAYDRVPREELWYCMRKSGVAEKYVRVVQDMYERSRTVVRCAVGQTEEFNVEVGLHQGSALSPFLFAIMMDQLSEEVRQESPWTMMFADDIVICSESREQVEENLERWRFALERRGMKVSRSKTEYMCVNEREGSGTVRLQGEEVKKVQEFKYLGSTVQSNGECGKEVKKRVQAGWNGWRKVSGVLCDQKISARIKGKVYRTVVRPAMLYGLETVSLRKRQESELEVAELKMLRFSLGVTRLDRIRNEYIRGTAHVGRLGDKVREARLRWFGHVQRRDSEYIGRRMLDMGLPGRRQRGRPKRRYMDGINEDMKLVGARVEDAEDRDSVVRMRGNFYMMTTFKRDGVEAERGDAVNMEVFVVSPSLRFFNCTVPRESTVSDLIGLFSPGEGISCVDFYVKNNGQISCSDERLQAGAIYRIEPRLCGGKGGFGSMLRALGAQIEKTTNREACRDLSGRRLRDVNHEKEMAEWLKKQADRDAEKEQRRLERIQRKLAEPKHHFTDSKYEQQCHDLSERLEDSVLKGMQASSSGMVQAVEKLHRKRPATKDSTTSSKKKCFWTGLKDLENIDSSDGDSDESEAEASSSSSSASSSRAGPSCSSQPAAVPTIATREQEKVQSPDQSCSSSDSSSNAGSAPCSPSSSQEKAEEKEEHEKTEQTETEENKKSVSDQQEAEKDAIVETKDPQPVQPEDTETPLDLMSVSGVELLEALGLERLKAELMKRGMKCGGTLQERAARLYSVLKCFPADGNYLMTCGSDKSLKLWSVSRGAPLKTYTGHGYEVLDADSSYDNSQLCSCSADKTVILWDVGTGQVTRKLRGHAGRVNCIRFNEEATVMLSGSIDGTVRCWDTRSRKMEPIQTLDEARDGISSLKVVEHELVTGSVDGRVRRYDLRMGQLHVDYIGSPITCVCFSQDGQCTLSSSLDASVRLLDKSTGEMLGEYTGHQNKDYKLDCCLSEKDTHVLSCSEDGHVYCWDLVEGSLTLKLPIGKAVVQSLSFHPTEPRLLTAMEGRVQIWGAEPDELDTAE</sequence>
<dbReference type="PROSITE" id="PS50878">
    <property type="entry name" value="RT_POL"/>
    <property type="match status" value="2"/>
</dbReference>
<evidence type="ECO:0000256" key="15">
    <source>
        <dbReference type="ARBA" id="ARBA00022737"/>
    </source>
</evidence>
<evidence type="ECO:0000259" key="29">
    <source>
        <dbReference type="PROSITE" id="PS50203"/>
    </source>
</evidence>
<feature type="coiled-coil region" evidence="27">
    <location>
        <begin position="135"/>
        <end position="169"/>
    </location>
</feature>
<dbReference type="EMBL" id="JAUCMX010000026">
    <property type="protein sequence ID" value="KAK3509970.1"/>
    <property type="molecule type" value="Genomic_DNA"/>
</dbReference>
<evidence type="ECO:0000256" key="18">
    <source>
        <dbReference type="ARBA" id="ARBA00022837"/>
    </source>
</evidence>
<comment type="similarity">
    <text evidence="21">Belongs to the WD repeat MORG1 family.</text>
</comment>
<dbReference type="CDD" id="cd00214">
    <property type="entry name" value="Calpain_III"/>
    <property type="match status" value="2"/>
</dbReference>
<feature type="domain" description="Reverse transcriptase" evidence="31">
    <location>
        <begin position="301"/>
        <end position="560"/>
    </location>
</feature>
<feature type="active site" evidence="24 26">
    <location>
        <position position="1427"/>
    </location>
</feature>
<feature type="domain" description="Calpain catalytic" evidence="29">
    <location>
        <begin position="1367"/>
        <end position="1666"/>
    </location>
</feature>
<dbReference type="PROSITE" id="PS00018">
    <property type="entry name" value="EF_HAND_1"/>
    <property type="match status" value="2"/>
</dbReference>
<evidence type="ECO:0000256" key="27">
    <source>
        <dbReference type="SAM" id="Coils"/>
    </source>
</evidence>
<feature type="active site" evidence="26">
    <location>
        <position position="903"/>
    </location>
</feature>
<evidence type="ECO:0000256" key="16">
    <source>
        <dbReference type="ARBA" id="ARBA00022801"/>
    </source>
</evidence>
<dbReference type="Gene3D" id="1.10.238.10">
    <property type="entry name" value="EF-hand"/>
    <property type="match status" value="2"/>
</dbReference>
<keyword evidence="16 26" id="KW-0378">Hydrolase</keyword>
<evidence type="ECO:0000256" key="5">
    <source>
        <dbReference type="ARBA" id="ARBA00007623"/>
    </source>
</evidence>
<dbReference type="FunFam" id="3.90.70.10:FF:000001">
    <property type="entry name" value="Calpain-1 catalytic subunit"/>
    <property type="match status" value="2"/>
</dbReference>
<feature type="active site" evidence="24 26">
    <location>
        <position position="1608"/>
    </location>
</feature>
<keyword evidence="19" id="KW-0472">Membrane</keyword>
<dbReference type="InterPro" id="IPR053822">
    <property type="entry name" value="SDE2-like_dom"/>
</dbReference>
<accession>A0AAE0UKV7</accession>
<dbReference type="InterPro" id="IPR000477">
    <property type="entry name" value="RT_dom"/>
</dbReference>
<dbReference type="PANTHER" id="PTHR10183">
    <property type="entry name" value="CALPAIN"/>
    <property type="match status" value="1"/>
</dbReference>
<keyword evidence="27" id="KW-0175">Coiled coil</keyword>
<feature type="compositionally biased region" description="Low complexity" evidence="28">
    <location>
        <begin position="2812"/>
        <end position="2831"/>
    </location>
</feature>
<feature type="repeat" description="WD" evidence="25">
    <location>
        <begin position="3047"/>
        <end position="3088"/>
    </location>
</feature>
<dbReference type="InterPro" id="IPR025086">
    <property type="entry name" value="SDE2/SF3A3_SAP"/>
</dbReference>
<dbReference type="Pfam" id="PF00078">
    <property type="entry name" value="RVT_1"/>
    <property type="match status" value="2"/>
</dbReference>
<evidence type="ECO:0000256" key="12">
    <source>
        <dbReference type="ARBA" id="ARBA00022574"/>
    </source>
</evidence>
<dbReference type="Gene3D" id="3.60.10.10">
    <property type="entry name" value="Endonuclease/exonuclease/phosphatase"/>
    <property type="match status" value="1"/>
</dbReference>
<dbReference type="InterPro" id="IPR000169">
    <property type="entry name" value="Pept_cys_AS"/>
</dbReference>
<dbReference type="InterPro" id="IPR043128">
    <property type="entry name" value="Rev_trsase/Diguanyl_cyclase"/>
</dbReference>
<dbReference type="FunFam" id="1.10.238.10:FF:000124">
    <property type="entry name" value="Calpain-1 catalytic subunit"/>
    <property type="match status" value="1"/>
</dbReference>
<dbReference type="InterPro" id="IPR011992">
    <property type="entry name" value="EF-hand-dom_pair"/>
</dbReference>
<evidence type="ECO:0000256" key="22">
    <source>
        <dbReference type="ARBA" id="ARBA00040453"/>
    </source>
</evidence>
<gene>
    <name evidence="32" type="ORF">QTP70_023787</name>
</gene>
<dbReference type="SUPFAM" id="SSF50978">
    <property type="entry name" value="WD40 repeat-like"/>
    <property type="match status" value="1"/>
</dbReference>
<evidence type="ECO:0000256" key="24">
    <source>
        <dbReference type="PIRSR" id="PIRSR622684-1"/>
    </source>
</evidence>
<dbReference type="Gene3D" id="3.90.70.10">
    <property type="entry name" value="Cysteine proteinases"/>
    <property type="match status" value="2"/>
</dbReference>
<evidence type="ECO:0000256" key="23">
    <source>
        <dbReference type="ARBA" id="ARBA00042222"/>
    </source>
</evidence>
<evidence type="ECO:0000256" key="21">
    <source>
        <dbReference type="ARBA" id="ARBA00038145"/>
    </source>
</evidence>
<dbReference type="Pfam" id="PF01067">
    <property type="entry name" value="Calpain_III"/>
    <property type="match status" value="2"/>
</dbReference>
<evidence type="ECO:0000256" key="19">
    <source>
        <dbReference type="ARBA" id="ARBA00023136"/>
    </source>
</evidence>
<feature type="domain" description="Reverse transcriptase" evidence="31">
    <location>
        <begin position="2131"/>
        <end position="2390"/>
    </location>
</feature>
<evidence type="ECO:0000313" key="33">
    <source>
        <dbReference type="Proteomes" id="UP001274896"/>
    </source>
</evidence>
<dbReference type="GO" id="GO:0006508">
    <property type="term" value="P:proteolysis"/>
    <property type="evidence" value="ECO:0007669"/>
    <property type="project" value="UniProtKB-KW"/>
</dbReference>
<keyword evidence="11" id="KW-0963">Cytoplasm</keyword>
<evidence type="ECO:0000256" key="3">
    <source>
        <dbReference type="ARBA" id="ARBA00004236"/>
    </source>
</evidence>
<dbReference type="GO" id="GO:0004198">
    <property type="term" value="F:calcium-dependent cysteine-type endopeptidase activity"/>
    <property type="evidence" value="ECO:0007669"/>
    <property type="project" value="UniProtKB-EC"/>
</dbReference>
<evidence type="ECO:0000256" key="11">
    <source>
        <dbReference type="ARBA" id="ARBA00022490"/>
    </source>
</evidence>
<dbReference type="PROSITE" id="PS00678">
    <property type="entry name" value="WD_REPEATS_1"/>
    <property type="match status" value="1"/>
</dbReference>
<dbReference type="InterPro" id="IPR033883">
    <property type="entry name" value="C2_III"/>
</dbReference>
<keyword evidence="12 25" id="KW-0853">WD repeat</keyword>
<evidence type="ECO:0000256" key="2">
    <source>
        <dbReference type="ARBA" id="ARBA00001913"/>
    </source>
</evidence>
<evidence type="ECO:0000256" key="17">
    <source>
        <dbReference type="ARBA" id="ARBA00022807"/>
    </source>
</evidence>
<dbReference type="EC" id="3.4.22.52" evidence="8"/>
<dbReference type="GO" id="GO:0004523">
    <property type="term" value="F:RNA-DNA hybrid ribonuclease activity"/>
    <property type="evidence" value="ECO:0007669"/>
    <property type="project" value="UniProtKB-EC"/>
</dbReference>
<dbReference type="InterPro" id="IPR036213">
    <property type="entry name" value="Calpain_III_sf"/>
</dbReference>
<dbReference type="InterPro" id="IPR018247">
    <property type="entry name" value="EF_Hand_1_Ca_BS"/>
</dbReference>
<dbReference type="Gene3D" id="2.60.120.380">
    <property type="match status" value="2"/>
</dbReference>
<dbReference type="SMART" id="SM00230">
    <property type="entry name" value="CysPc"/>
    <property type="match status" value="2"/>
</dbReference>
<dbReference type="PROSITE" id="PS50222">
    <property type="entry name" value="EF_HAND_2"/>
    <property type="match status" value="2"/>
</dbReference>
<dbReference type="Pfam" id="PF13833">
    <property type="entry name" value="EF-hand_8"/>
    <property type="match status" value="1"/>
</dbReference>
<evidence type="ECO:0000259" key="30">
    <source>
        <dbReference type="PROSITE" id="PS50222"/>
    </source>
</evidence>
<dbReference type="SUPFAM" id="SSF54001">
    <property type="entry name" value="Cysteine proteinases"/>
    <property type="match status" value="2"/>
</dbReference>
<evidence type="ECO:0000313" key="32">
    <source>
        <dbReference type="EMBL" id="KAK3509970.1"/>
    </source>
</evidence>
<dbReference type="CDD" id="cd00200">
    <property type="entry name" value="WD40"/>
    <property type="match status" value="1"/>
</dbReference>
<feature type="active site" evidence="26">
    <location>
        <position position="927"/>
    </location>
</feature>
<dbReference type="InterPro" id="IPR036322">
    <property type="entry name" value="WD40_repeat_dom_sf"/>
</dbReference>
<dbReference type="CDD" id="cd01650">
    <property type="entry name" value="RT_nLTR_like"/>
    <property type="match status" value="2"/>
</dbReference>
<dbReference type="PROSITE" id="PS50294">
    <property type="entry name" value="WD_REPEATS_REGION"/>
    <property type="match status" value="1"/>
</dbReference>
<evidence type="ECO:0000256" key="13">
    <source>
        <dbReference type="ARBA" id="ARBA00022670"/>
    </source>
</evidence>
<dbReference type="InterPro" id="IPR019775">
    <property type="entry name" value="WD40_repeat_CS"/>
</dbReference>
<dbReference type="InterPro" id="IPR022682">
    <property type="entry name" value="Calpain_domain_III"/>
</dbReference>
<dbReference type="Pfam" id="PF13297">
    <property type="entry name" value="SDE2_2C"/>
    <property type="match status" value="1"/>
</dbReference>
<evidence type="ECO:0000256" key="14">
    <source>
        <dbReference type="ARBA" id="ARBA00022723"/>
    </source>
</evidence>
<dbReference type="GO" id="GO:0005509">
    <property type="term" value="F:calcium ion binding"/>
    <property type="evidence" value="ECO:0007669"/>
    <property type="project" value="InterPro"/>
</dbReference>
<dbReference type="InterPro" id="IPR038765">
    <property type="entry name" value="Papain-like_cys_pep_sf"/>
</dbReference>
<evidence type="ECO:0000256" key="4">
    <source>
        <dbReference type="ARBA" id="ARBA00004496"/>
    </source>
</evidence>
<feature type="region of interest" description="Disordered" evidence="28">
    <location>
        <begin position="2796"/>
        <end position="2925"/>
    </location>
</feature>
<dbReference type="InterPro" id="IPR043502">
    <property type="entry name" value="DNA/RNA_pol_sf"/>
</dbReference>
<evidence type="ECO:0000256" key="10">
    <source>
        <dbReference type="ARBA" id="ARBA00022475"/>
    </source>
</evidence>
<dbReference type="InterPro" id="IPR022683">
    <property type="entry name" value="Calpain_III"/>
</dbReference>
<dbReference type="SMART" id="SM00720">
    <property type="entry name" value="calpain_III"/>
    <property type="match status" value="2"/>
</dbReference>
<comment type="catalytic activity">
    <reaction evidence="1">
        <text>Broad endopeptidase specificity.</text>
        <dbReference type="EC" id="3.4.22.52"/>
    </reaction>
</comment>
<comment type="subcellular location">
    <subcellularLocation>
        <location evidence="3">Cell membrane</location>
    </subcellularLocation>
    <subcellularLocation>
        <location evidence="4">Cytoplasm</location>
    </subcellularLocation>
</comment>
<evidence type="ECO:0000259" key="31">
    <source>
        <dbReference type="PROSITE" id="PS50878"/>
    </source>
</evidence>
<dbReference type="PRINTS" id="PR00704">
    <property type="entry name" value="CALPAIN"/>
</dbReference>
<feature type="compositionally biased region" description="Basic and acidic residues" evidence="28">
    <location>
        <begin position="2875"/>
        <end position="2914"/>
    </location>
</feature>
<dbReference type="InterPro" id="IPR002048">
    <property type="entry name" value="EF_hand_dom"/>
</dbReference>
<dbReference type="Gene3D" id="2.130.10.10">
    <property type="entry name" value="YVTN repeat-like/Quinoprotein amine dehydrogenase"/>
    <property type="match status" value="1"/>
</dbReference>
<keyword evidence="13 26" id="KW-0645">Protease</keyword>
<dbReference type="SUPFAM" id="SSF49758">
    <property type="entry name" value="Calpain large subunit, middle domain (domain III)"/>
    <property type="match status" value="2"/>
</dbReference>
<dbReference type="EC" id="3.1.26.4" evidence="7"/>
<feature type="domain" description="EF-hand" evidence="30">
    <location>
        <begin position="1925"/>
        <end position="1960"/>
    </location>
</feature>
<comment type="similarity">
    <text evidence="5">Belongs to the peptidase C2 family.</text>
</comment>
<dbReference type="CDD" id="cd00044">
    <property type="entry name" value="CysPc"/>
    <property type="match status" value="2"/>
</dbReference>
<evidence type="ECO:0000256" key="6">
    <source>
        <dbReference type="ARBA" id="ARBA00010879"/>
    </source>
</evidence>
<feature type="active site" evidence="24 26">
    <location>
        <position position="1584"/>
    </location>
</feature>
<dbReference type="PROSITE" id="PS00139">
    <property type="entry name" value="THIOL_PROTEASE_CYS"/>
    <property type="match status" value="2"/>
</dbReference>
<name>A0AAE0UKV7_9TELE</name>
<comment type="caution">
    <text evidence="32">The sequence shown here is derived from an EMBL/GenBank/DDBJ whole genome shotgun (WGS) entry which is preliminary data.</text>
</comment>
<dbReference type="GO" id="GO:0005886">
    <property type="term" value="C:plasma membrane"/>
    <property type="evidence" value="ECO:0007669"/>
    <property type="project" value="UniProtKB-SubCell"/>
</dbReference>
<keyword evidence="17 26" id="KW-0788">Thiol protease</keyword>
<dbReference type="Gene3D" id="3.30.70.270">
    <property type="match status" value="2"/>
</dbReference>
<keyword evidence="18" id="KW-0106">Calcium</keyword>
<organism evidence="32 33">
    <name type="scientific">Hemibagrus guttatus</name>
    <dbReference type="NCBI Taxonomy" id="175788"/>
    <lineage>
        <taxon>Eukaryota</taxon>
        <taxon>Metazoa</taxon>
        <taxon>Chordata</taxon>
        <taxon>Craniata</taxon>
        <taxon>Vertebrata</taxon>
        <taxon>Euteleostomi</taxon>
        <taxon>Actinopterygii</taxon>
        <taxon>Neopterygii</taxon>
        <taxon>Teleostei</taxon>
        <taxon>Ostariophysi</taxon>
        <taxon>Siluriformes</taxon>
        <taxon>Bagridae</taxon>
        <taxon>Hemibagrus</taxon>
    </lineage>
</organism>
<evidence type="ECO:0000256" key="1">
    <source>
        <dbReference type="ARBA" id="ARBA00001208"/>
    </source>
</evidence>
<evidence type="ECO:0000256" key="20">
    <source>
        <dbReference type="ARBA" id="ARBA00032619"/>
    </source>
</evidence>
<evidence type="ECO:0000256" key="28">
    <source>
        <dbReference type="SAM" id="MobiDB-lite"/>
    </source>
</evidence>
<comment type="similarity">
    <text evidence="6">Belongs to the beta type-B retroviral polymerase family. HERV class-II K(HML-2) pol subfamily.</text>
</comment>
<keyword evidence="14" id="KW-0479">Metal-binding</keyword>
<dbReference type="SMART" id="SM00320">
    <property type="entry name" value="WD40"/>
    <property type="match status" value="7"/>
</dbReference>
<dbReference type="InterPro" id="IPR036691">
    <property type="entry name" value="Endo/exonu/phosph_ase_sf"/>
</dbReference>
<proteinExistence type="inferred from homology"/>
<dbReference type="SMART" id="SM00054">
    <property type="entry name" value="EFh"/>
    <property type="match status" value="4"/>
</dbReference>
<dbReference type="Pfam" id="PF00400">
    <property type="entry name" value="WD40"/>
    <property type="match status" value="4"/>
</dbReference>
<evidence type="ECO:0000256" key="25">
    <source>
        <dbReference type="PROSITE-ProRule" id="PRU00221"/>
    </source>
</evidence>
<feature type="active site" evidence="26">
    <location>
        <position position="746"/>
    </location>
</feature>
<dbReference type="SUPFAM" id="SSF47473">
    <property type="entry name" value="EF-hand"/>
    <property type="match status" value="2"/>
</dbReference>
<comment type="cofactor">
    <cofactor evidence="2">
        <name>Ca(2+)</name>
        <dbReference type="ChEBI" id="CHEBI:29108"/>
    </cofactor>
</comment>